<accession>A0AAP0ZNF9</accession>
<organism evidence="1 2">
    <name type="scientific">Xanthomonas oryzae</name>
    <dbReference type="NCBI Taxonomy" id="347"/>
    <lineage>
        <taxon>Bacteria</taxon>
        <taxon>Pseudomonadati</taxon>
        <taxon>Pseudomonadota</taxon>
        <taxon>Gammaproteobacteria</taxon>
        <taxon>Lysobacterales</taxon>
        <taxon>Lysobacteraceae</taxon>
        <taxon>Xanthomonas</taxon>
    </lineage>
</organism>
<reference evidence="1 2" key="2">
    <citation type="submission" date="2015-09" db="EMBL/GenBank/DDBJ databases">
        <title>Draft genome sequence of Xanthomonas oryzae pv. USA str. X11-5A.</title>
        <authorList>
            <person name="Knight B.M."/>
            <person name="Roberts D.P."/>
            <person name="Lin D."/>
            <person name="Hari K."/>
            <person name="Fletcher J."/>
            <person name="Melcher U."/>
            <person name="Blagden T."/>
            <person name="Winegar R.A."/>
        </authorList>
    </citation>
    <scope>NUCLEOTIDE SEQUENCE [LARGE SCALE GENOMIC DNA]</scope>
    <source>
        <strain evidence="1 2">X11-5A</strain>
    </source>
</reference>
<evidence type="ECO:0000313" key="2">
    <source>
        <dbReference type="Proteomes" id="UP000036790"/>
    </source>
</evidence>
<reference evidence="1 2" key="1">
    <citation type="submission" date="2015-07" db="EMBL/GenBank/DDBJ databases">
        <authorList>
            <consortium name="Consortium for Microbial Forensics and Genomics (microFORGE)"/>
            <person name="Knight B.M."/>
            <person name="Roberts D.P."/>
            <person name="Lin D."/>
            <person name="Hari K."/>
            <person name="Fletcher J."/>
            <person name="Melcher U."/>
            <person name="Blagden T."/>
            <person name="Winegar R.A."/>
        </authorList>
    </citation>
    <scope>NUCLEOTIDE SEQUENCE [LARGE SCALE GENOMIC DNA]</scope>
    <source>
        <strain evidence="1 2">X11-5A</strain>
    </source>
</reference>
<protein>
    <submittedName>
        <fullName evidence="1">Uncharacterized protein</fullName>
    </submittedName>
</protein>
<gene>
    <name evidence="1" type="ORF">ADT25_02935</name>
</gene>
<evidence type="ECO:0000313" key="1">
    <source>
        <dbReference type="EMBL" id="KOR48526.1"/>
    </source>
</evidence>
<name>A0AAP0ZNF9_9XANT</name>
<dbReference type="EMBL" id="LHUJ01000059">
    <property type="protein sequence ID" value="KOR48526.1"/>
    <property type="molecule type" value="Genomic_DNA"/>
</dbReference>
<dbReference type="AlphaFoldDB" id="A0AAP0ZNF9"/>
<comment type="caution">
    <text evidence="1">The sequence shown here is derived from an EMBL/GenBank/DDBJ whole genome shotgun (WGS) entry which is preliminary data.</text>
</comment>
<dbReference type="Proteomes" id="UP000036790">
    <property type="component" value="Unassembled WGS sequence"/>
</dbReference>
<proteinExistence type="predicted"/>
<sequence>MCNLPGPEGIFQSEVALDTGEGSDEFWLQAADQCRNCASYRMSDEMNLLSRQATNVRRDMLRLILEGQVSRVAVLILSVAE</sequence>